<protein>
    <submittedName>
        <fullName evidence="2">Uncharacterized protein</fullName>
    </submittedName>
</protein>
<organism evidence="2 3">
    <name type="scientific">Actinomadura soli</name>
    <dbReference type="NCBI Taxonomy" id="2508997"/>
    <lineage>
        <taxon>Bacteria</taxon>
        <taxon>Bacillati</taxon>
        <taxon>Actinomycetota</taxon>
        <taxon>Actinomycetes</taxon>
        <taxon>Streptosporangiales</taxon>
        <taxon>Thermomonosporaceae</taxon>
        <taxon>Actinomadura</taxon>
    </lineage>
</organism>
<feature type="transmembrane region" description="Helical" evidence="1">
    <location>
        <begin position="96"/>
        <end position="119"/>
    </location>
</feature>
<keyword evidence="1" id="KW-1133">Transmembrane helix</keyword>
<feature type="transmembrane region" description="Helical" evidence="1">
    <location>
        <begin position="131"/>
        <end position="147"/>
    </location>
</feature>
<dbReference type="Proteomes" id="UP000309174">
    <property type="component" value="Unassembled WGS sequence"/>
</dbReference>
<feature type="transmembrane region" description="Helical" evidence="1">
    <location>
        <begin position="69"/>
        <end position="90"/>
    </location>
</feature>
<keyword evidence="1" id="KW-0812">Transmembrane</keyword>
<sequence>MADLCASAVDPLEVTAGLEAEGINDEAARSYGHPDVFALAEDLYARTPRRPRPPGAAAAPWQAVPWRHLLRGVLFGMPGLCYIVGAPMLHGRADNVLLVFSLLLSWMMSQGTAYLGYVWLGFGNRTAASRVLRYGLAAGLLVVVPVTV</sequence>
<gene>
    <name evidence="2" type="ORF">ETD83_38695</name>
</gene>
<evidence type="ECO:0000313" key="3">
    <source>
        <dbReference type="Proteomes" id="UP000309174"/>
    </source>
</evidence>
<reference evidence="2 3" key="1">
    <citation type="submission" date="2019-05" db="EMBL/GenBank/DDBJ databases">
        <title>Draft genome sequence of Actinomadura sp. 14C53.</title>
        <authorList>
            <person name="Saricaoglu S."/>
            <person name="Isik K."/>
        </authorList>
    </citation>
    <scope>NUCLEOTIDE SEQUENCE [LARGE SCALE GENOMIC DNA]</scope>
    <source>
        <strain evidence="2 3">14C53</strain>
    </source>
</reference>
<accession>A0A5C4J0H1</accession>
<comment type="caution">
    <text evidence="2">The sequence shown here is derived from an EMBL/GenBank/DDBJ whole genome shotgun (WGS) entry which is preliminary data.</text>
</comment>
<evidence type="ECO:0000313" key="2">
    <source>
        <dbReference type="EMBL" id="TMQ89715.1"/>
    </source>
</evidence>
<keyword evidence="3" id="KW-1185">Reference proteome</keyword>
<evidence type="ECO:0000256" key="1">
    <source>
        <dbReference type="SAM" id="Phobius"/>
    </source>
</evidence>
<dbReference type="AlphaFoldDB" id="A0A5C4J0H1"/>
<proteinExistence type="predicted"/>
<name>A0A5C4J0H1_9ACTN</name>
<feature type="non-terminal residue" evidence="2">
    <location>
        <position position="148"/>
    </location>
</feature>
<keyword evidence="1" id="KW-0472">Membrane</keyword>
<dbReference type="EMBL" id="VCKW01000383">
    <property type="protein sequence ID" value="TMQ89715.1"/>
    <property type="molecule type" value="Genomic_DNA"/>
</dbReference>